<dbReference type="EMBL" id="KV407456">
    <property type="protein sequence ID" value="KZF24457.1"/>
    <property type="molecule type" value="Genomic_DNA"/>
</dbReference>
<evidence type="ECO:0000313" key="3">
    <source>
        <dbReference type="Proteomes" id="UP000076632"/>
    </source>
</evidence>
<sequence>MSDFGLLRAVDSITVGKSACRAPTQAATGTKPESRSMIYLPPKSERRLLVENFLEFTLLAIEAGGSGIFCIFGFLFLFHFCPNLFYFILFFFLLPLEFFLYIKGT</sequence>
<organism evidence="2 3">
    <name type="scientific">Xylona heveae (strain CBS 132557 / TC161)</name>
    <dbReference type="NCBI Taxonomy" id="1328760"/>
    <lineage>
        <taxon>Eukaryota</taxon>
        <taxon>Fungi</taxon>
        <taxon>Dikarya</taxon>
        <taxon>Ascomycota</taxon>
        <taxon>Pezizomycotina</taxon>
        <taxon>Xylonomycetes</taxon>
        <taxon>Xylonales</taxon>
        <taxon>Xylonaceae</taxon>
        <taxon>Xylona</taxon>
    </lineage>
</organism>
<evidence type="ECO:0000313" key="2">
    <source>
        <dbReference type="EMBL" id="KZF24457.1"/>
    </source>
</evidence>
<reference evidence="2 3" key="1">
    <citation type="journal article" date="2016" name="Fungal Biol.">
        <title>The genome of Xylona heveae provides a window into fungal endophytism.</title>
        <authorList>
            <person name="Gazis R."/>
            <person name="Kuo A."/>
            <person name="Riley R."/>
            <person name="LaButti K."/>
            <person name="Lipzen A."/>
            <person name="Lin J."/>
            <person name="Amirebrahimi M."/>
            <person name="Hesse C.N."/>
            <person name="Spatafora J.W."/>
            <person name="Henrissat B."/>
            <person name="Hainaut M."/>
            <person name="Grigoriev I.V."/>
            <person name="Hibbett D.S."/>
        </authorList>
    </citation>
    <scope>NUCLEOTIDE SEQUENCE [LARGE SCALE GENOMIC DNA]</scope>
    <source>
        <strain evidence="2 3">TC161</strain>
    </source>
</reference>
<keyword evidence="3" id="KW-1185">Reference proteome</keyword>
<feature type="transmembrane region" description="Helical" evidence="1">
    <location>
        <begin position="84"/>
        <end position="102"/>
    </location>
</feature>
<keyword evidence="1" id="KW-1133">Transmembrane helix</keyword>
<protein>
    <submittedName>
        <fullName evidence="2">Uncharacterized protein</fullName>
    </submittedName>
</protein>
<keyword evidence="1" id="KW-0472">Membrane</keyword>
<evidence type="ECO:0000256" key="1">
    <source>
        <dbReference type="SAM" id="Phobius"/>
    </source>
</evidence>
<feature type="transmembrane region" description="Helical" evidence="1">
    <location>
        <begin position="53"/>
        <end position="78"/>
    </location>
</feature>
<dbReference type="InParanoid" id="A0A161TES7"/>
<dbReference type="GeneID" id="28902164"/>
<proteinExistence type="predicted"/>
<name>A0A161TES7_XYLHT</name>
<accession>A0A161TES7</accession>
<gene>
    <name evidence="2" type="ORF">L228DRAFT_97331</name>
</gene>
<dbReference type="RefSeq" id="XP_018190012.1">
    <property type="nucleotide sequence ID" value="XM_018337027.1"/>
</dbReference>
<dbReference type="Proteomes" id="UP000076632">
    <property type="component" value="Unassembled WGS sequence"/>
</dbReference>
<dbReference type="AlphaFoldDB" id="A0A161TES7"/>
<keyword evidence="1" id="KW-0812">Transmembrane</keyword>